<dbReference type="AlphaFoldDB" id="A0AAW7T8L2"/>
<dbReference type="Proteomes" id="UP001171620">
    <property type="component" value="Unassembled WGS sequence"/>
</dbReference>
<reference evidence="1" key="1">
    <citation type="submission" date="2023-07" db="EMBL/GenBank/DDBJ databases">
        <title>A collection of bacterial strains from the Burkholderia cepacia Research Laboratory and Repository.</title>
        <authorList>
            <person name="Lipuma J."/>
            <person name="Spilker T."/>
            <person name="Caverly L."/>
        </authorList>
    </citation>
    <scope>NUCLEOTIDE SEQUENCE</scope>
    <source>
        <strain evidence="1">AU44268</strain>
    </source>
</reference>
<comment type="caution">
    <text evidence="1">The sequence shown here is derived from an EMBL/GenBank/DDBJ whole genome shotgun (WGS) entry which is preliminary data.</text>
</comment>
<protein>
    <submittedName>
        <fullName evidence="1">DUF3422 family protein</fullName>
    </submittedName>
</protein>
<evidence type="ECO:0000313" key="2">
    <source>
        <dbReference type="Proteomes" id="UP001171620"/>
    </source>
</evidence>
<organism evidence="1 2">
    <name type="scientific">Burkholderia vietnamiensis</name>
    <dbReference type="NCBI Taxonomy" id="60552"/>
    <lineage>
        <taxon>Bacteria</taxon>
        <taxon>Pseudomonadati</taxon>
        <taxon>Pseudomonadota</taxon>
        <taxon>Betaproteobacteria</taxon>
        <taxon>Burkholderiales</taxon>
        <taxon>Burkholderiaceae</taxon>
        <taxon>Burkholderia</taxon>
        <taxon>Burkholderia cepacia complex</taxon>
    </lineage>
</organism>
<sequence length="213" mass="23287">MKEPANINTTTAQPAPTATVYGMPAYADRAAAVGEVHARPHLLIEAPRGILQLAFMTEGDVAKDQMAISELSHRFGVAEPDHATPLHGVTWDEGDLHCEKHTEFSTYLWCASLDSETGEPCGENPFKHGFVPPGPVVSGVRLRILPWTPETEKEADRFDPASLCYSLVGNGSATILTDFRQDEDGLMRILILARDLNPTRVGALTQRLLEIET</sequence>
<name>A0AAW7T8L2_BURVI</name>
<proteinExistence type="predicted"/>
<gene>
    <name evidence="1" type="ORF">QZM33_26770</name>
</gene>
<dbReference type="Pfam" id="PF11902">
    <property type="entry name" value="DUF3422"/>
    <property type="match status" value="1"/>
</dbReference>
<dbReference type="EMBL" id="JAUJRV010000031">
    <property type="protein sequence ID" value="MDN7798547.1"/>
    <property type="molecule type" value="Genomic_DNA"/>
</dbReference>
<dbReference type="InterPro" id="IPR021830">
    <property type="entry name" value="DUF3422"/>
</dbReference>
<evidence type="ECO:0000313" key="1">
    <source>
        <dbReference type="EMBL" id="MDN7798547.1"/>
    </source>
</evidence>
<accession>A0AAW7T8L2</accession>